<accession>A0A0A9HF01</accession>
<dbReference type="EMBL" id="GBRH01162156">
    <property type="protein sequence ID" value="JAE35740.1"/>
    <property type="molecule type" value="Transcribed_RNA"/>
</dbReference>
<protein>
    <submittedName>
        <fullName evidence="2">Uncharacterized protein</fullName>
    </submittedName>
</protein>
<reference evidence="2" key="2">
    <citation type="journal article" date="2015" name="Data Brief">
        <title>Shoot transcriptome of the giant reed, Arundo donax.</title>
        <authorList>
            <person name="Barrero R.A."/>
            <person name="Guerrero F.D."/>
            <person name="Moolhuijzen P."/>
            <person name="Goolsby J.A."/>
            <person name="Tidwell J."/>
            <person name="Bellgard S.E."/>
            <person name="Bellgard M.I."/>
        </authorList>
    </citation>
    <scope>NUCLEOTIDE SEQUENCE</scope>
    <source>
        <tissue evidence="2">Shoot tissue taken approximately 20 cm above the soil surface</tissue>
    </source>
</reference>
<name>A0A0A9HF01_ARUDO</name>
<reference evidence="2" key="1">
    <citation type="submission" date="2014-09" db="EMBL/GenBank/DDBJ databases">
        <authorList>
            <person name="Magalhaes I.L.F."/>
            <person name="Oliveira U."/>
            <person name="Santos F.R."/>
            <person name="Vidigal T.H.D.A."/>
            <person name="Brescovit A.D."/>
            <person name="Santos A.J."/>
        </authorList>
    </citation>
    <scope>NUCLEOTIDE SEQUENCE</scope>
    <source>
        <tissue evidence="2">Shoot tissue taken approximately 20 cm above the soil surface</tissue>
    </source>
</reference>
<dbReference type="AlphaFoldDB" id="A0A0A9HF01"/>
<sequence>MDMPPCHYIEHPEGPVHALSPGYHSVCPEDLHREPWPDTCYLRGRHPMGNLPHADTFEYRWEAPTSFRRYLSVTPPKHGIRASSPMEAYLPASMELRSHHVTYGWGPTPNGPSAAVERIRSLISVYGQQAHTRRRTYQSPEIGRHPHTRVSVDGSEAHPTRVFPSDATELPPTPGISACGREVSPSFRMH</sequence>
<organism evidence="2">
    <name type="scientific">Arundo donax</name>
    <name type="common">Giant reed</name>
    <name type="synonym">Donax arundinaceus</name>
    <dbReference type="NCBI Taxonomy" id="35708"/>
    <lineage>
        <taxon>Eukaryota</taxon>
        <taxon>Viridiplantae</taxon>
        <taxon>Streptophyta</taxon>
        <taxon>Embryophyta</taxon>
        <taxon>Tracheophyta</taxon>
        <taxon>Spermatophyta</taxon>
        <taxon>Magnoliopsida</taxon>
        <taxon>Liliopsida</taxon>
        <taxon>Poales</taxon>
        <taxon>Poaceae</taxon>
        <taxon>PACMAD clade</taxon>
        <taxon>Arundinoideae</taxon>
        <taxon>Arundineae</taxon>
        <taxon>Arundo</taxon>
    </lineage>
</organism>
<evidence type="ECO:0000313" key="2">
    <source>
        <dbReference type="EMBL" id="JAE35740.1"/>
    </source>
</evidence>
<evidence type="ECO:0000256" key="1">
    <source>
        <dbReference type="SAM" id="MobiDB-lite"/>
    </source>
</evidence>
<feature type="region of interest" description="Disordered" evidence="1">
    <location>
        <begin position="143"/>
        <end position="190"/>
    </location>
</feature>
<proteinExistence type="predicted"/>